<dbReference type="OrthoDB" id="5987340at2759"/>
<reference evidence="4" key="2">
    <citation type="submission" date="2019-09" db="UniProtKB">
        <authorList>
            <consortium name="WormBaseParasite"/>
        </authorList>
    </citation>
    <scope>IDENTIFICATION</scope>
</reference>
<proteinExistence type="predicted"/>
<dbReference type="EMBL" id="UZAH01032162">
    <property type="protein sequence ID" value="VDP20036.1"/>
    <property type="molecule type" value="Genomic_DNA"/>
</dbReference>
<dbReference type="Proteomes" id="UP000050761">
    <property type="component" value="Unassembled WGS sequence"/>
</dbReference>
<name>A0A183GDV1_HELPZ</name>
<feature type="region of interest" description="Disordered" evidence="1">
    <location>
        <begin position="129"/>
        <end position="151"/>
    </location>
</feature>
<sequence>MAKEFDSLPDEMKTTELRTCEKYIASTWDIVGDVEELIVAMEEMRVELQRSLELENTKGKEKSRTTMETEDEPRSRTEPALALPQIQIPTFSGKLEERDTYWGLFSSIVHEQELPPLRKFAYLLSTLAGWPKKPSEDSNSGRRTMKWRSSD</sequence>
<evidence type="ECO:0000313" key="2">
    <source>
        <dbReference type="EMBL" id="VDP20036.1"/>
    </source>
</evidence>
<accession>A0A183GDV1</accession>
<feature type="compositionally biased region" description="Basic and acidic residues" evidence="1">
    <location>
        <begin position="55"/>
        <end position="77"/>
    </location>
</feature>
<dbReference type="InterPro" id="IPR005312">
    <property type="entry name" value="DUF1759"/>
</dbReference>
<organism evidence="3 4">
    <name type="scientific">Heligmosomoides polygyrus</name>
    <name type="common">Parasitic roundworm</name>
    <dbReference type="NCBI Taxonomy" id="6339"/>
    <lineage>
        <taxon>Eukaryota</taxon>
        <taxon>Metazoa</taxon>
        <taxon>Ecdysozoa</taxon>
        <taxon>Nematoda</taxon>
        <taxon>Chromadorea</taxon>
        <taxon>Rhabditida</taxon>
        <taxon>Rhabditina</taxon>
        <taxon>Rhabditomorpha</taxon>
        <taxon>Strongyloidea</taxon>
        <taxon>Heligmosomidae</taxon>
        <taxon>Heligmosomoides</taxon>
    </lineage>
</organism>
<dbReference type="Pfam" id="PF03564">
    <property type="entry name" value="DUF1759"/>
    <property type="match status" value="1"/>
</dbReference>
<protein>
    <submittedName>
        <fullName evidence="2 4">Uncharacterized protein</fullName>
    </submittedName>
</protein>
<dbReference type="AlphaFoldDB" id="A0A183GDV1"/>
<evidence type="ECO:0000313" key="4">
    <source>
        <dbReference type="WBParaSite" id="HPBE_0002045101-mRNA-1"/>
    </source>
</evidence>
<gene>
    <name evidence="2" type="ORF">HPBE_LOCUS20450</name>
</gene>
<evidence type="ECO:0000256" key="1">
    <source>
        <dbReference type="SAM" id="MobiDB-lite"/>
    </source>
</evidence>
<keyword evidence="3" id="KW-1185">Reference proteome</keyword>
<reference evidence="2 3" key="1">
    <citation type="submission" date="2018-11" db="EMBL/GenBank/DDBJ databases">
        <authorList>
            <consortium name="Pathogen Informatics"/>
        </authorList>
    </citation>
    <scope>NUCLEOTIDE SEQUENCE [LARGE SCALE GENOMIC DNA]</scope>
</reference>
<dbReference type="WBParaSite" id="HPBE_0002045101-mRNA-1">
    <property type="protein sequence ID" value="HPBE_0002045101-mRNA-1"/>
    <property type="gene ID" value="HPBE_0002045101"/>
</dbReference>
<evidence type="ECO:0000313" key="3">
    <source>
        <dbReference type="Proteomes" id="UP000050761"/>
    </source>
</evidence>
<accession>A0A3P8FM29</accession>
<feature type="region of interest" description="Disordered" evidence="1">
    <location>
        <begin position="55"/>
        <end position="81"/>
    </location>
</feature>